<proteinExistence type="predicted"/>
<dbReference type="PANTHER" id="PTHR14379:SF3">
    <property type="entry name" value="MEIOSIS REGULATOR AND MRNA STABILITY FACTOR 1"/>
    <property type="match status" value="1"/>
</dbReference>
<feature type="domain" description="NYN" evidence="2">
    <location>
        <begin position="6"/>
        <end position="151"/>
    </location>
</feature>
<dbReference type="PANTHER" id="PTHR14379">
    <property type="entry name" value="LIMKAIN B LKAP"/>
    <property type="match status" value="1"/>
</dbReference>
<dbReference type="GO" id="GO:0010468">
    <property type="term" value="P:regulation of gene expression"/>
    <property type="evidence" value="ECO:0007669"/>
    <property type="project" value="InterPro"/>
</dbReference>
<dbReference type="AlphaFoldDB" id="A0A8I3A8R2"/>
<feature type="compositionally biased region" description="Polar residues" evidence="1">
    <location>
        <begin position="384"/>
        <end position="395"/>
    </location>
</feature>
<dbReference type="OrthoDB" id="549353at2759"/>
<dbReference type="Pfam" id="PF01936">
    <property type="entry name" value="NYN"/>
    <property type="match status" value="1"/>
</dbReference>
<keyword evidence="4" id="KW-1185">Reference proteome</keyword>
<dbReference type="Gene3D" id="3.40.50.1010">
    <property type="entry name" value="5'-nuclease"/>
    <property type="match status" value="1"/>
</dbReference>
<feature type="compositionally biased region" description="Low complexity" evidence="1">
    <location>
        <begin position="629"/>
        <end position="645"/>
    </location>
</feature>
<evidence type="ECO:0000313" key="3">
    <source>
        <dbReference type="EMBL" id="KAG6376081.1"/>
    </source>
</evidence>
<reference evidence="3" key="1">
    <citation type="submission" date="2021-03" db="EMBL/GenBank/DDBJ databases">
        <title>Evolutionary innovations through gain and loss of genes in the ectomycorrhizal Boletales.</title>
        <authorList>
            <person name="Wu G."/>
            <person name="Miyauchi S."/>
            <person name="Morin E."/>
            <person name="Yang Z.-L."/>
            <person name="Xu J."/>
            <person name="Martin F.M."/>
        </authorList>
    </citation>
    <scope>NUCLEOTIDE SEQUENCE</scope>
    <source>
        <strain evidence="3">BR01</strain>
    </source>
</reference>
<feature type="compositionally biased region" description="Polar residues" evidence="1">
    <location>
        <begin position="406"/>
        <end position="415"/>
    </location>
</feature>
<dbReference type="Proteomes" id="UP000683000">
    <property type="component" value="Unassembled WGS sequence"/>
</dbReference>
<feature type="compositionally biased region" description="Low complexity" evidence="1">
    <location>
        <begin position="293"/>
        <end position="302"/>
    </location>
</feature>
<dbReference type="GO" id="GO:1905762">
    <property type="term" value="F:CCR4-NOT complex binding"/>
    <property type="evidence" value="ECO:0007669"/>
    <property type="project" value="TreeGrafter"/>
</dbReference>
<feature type="region of interest" description="Disordered" evidence="1">
    <location>
        <begin position="489"/>
        <end position="516"/>
    </location>
</feature>
<dbReference type="GO" id="GO:0005777">
    <property type="term" value="C:peroxisome"/>
    <property type="evidence" value="ECO:0007669"/>
    <property type="project" value="InterPro"/>
</dbReference>
<evidence type="ECO:0000313" key="4">
    <source>
        <dbReference type="Proteomes" id="UP000683000"/>
    </source>
</evidence>
<sequence length="771" mass="82648">MSNHPKVAIFWDYENCSPPSNSSGLGYQIVNNMSRITRLFGSVTTFRAYLDISAQSSKSVALRSELQSSGVSMIDCPHNGRKDVVDKMLLVDMLAFAVDHPVPATVILITGDRDYAYAVSTLKLRKYQVILIVPSSPHTSPSLESQASLVIDWGAAVLRTRTDVTNSTQAVRQPSLDLDANLVTKLLRELQYSPLDDPDAALHTYSTTFPDTPKLTTYRHCKNMGSFDDALEVAPNPTSPSKSRSGPTPGGLPIPKTPSRSRRASVSTGSTRARSTTIVAQSPPEMEHDSPAKDPSPSKSVPNVTDSVGPAKRSPVLPSLDTLELPLLDSCPPSSIIIRSPLEPSQSMGDVPVSEQPGLSSPHRLNCLASSFVITKPLFGVPSSCTSQSHTTVKPTSPIVGPTKTLPETVSSVCETPQIKDIRVPKEIERPTGSSTEDSDTDSGRSIPHLIQSEKRAHPKSNYFPYVAPPITCSPSNRNVGLIDAPAVTPKGVTDRDNSQFAASSRASTTLGHSTPGGLGSVLSSSALPSTPLPAMASHESGRLQTWAMFKPLVHLLLAARESGIFRPSRSTVALALVQSDKQVYQRAGVSKFRDYTALAEQAGIIELGGLGASAWIMLHPNWCGVDGTTTQSPTSSSPEVTQSPLVTNPKTPPMERTAIFQSPTLTSSSLNSTSSTDRQDGAFQGFIPVQFQPLIDVLIGLRAEGSHQTLRSVVGQLLSQDVYARAGVSGFKEYVNQASEAQLVQFGGVGGHAWMRLHTGLRPRPFFTYE</sequence>
<dbReference type="InterPro" id="IPR024768">
    <property type="entry name" value="Marf1"/>
</dbReference>
<dbReference type="GO" id="GO:0004540">
    <property type="term" value="F:RNA nuclease activity"/>
    <property type="evidence" value="ECO:0007669"/>
    <property type="project" value="InterPro"/>
</dbReference>
<dbReference type="EMBL" id="JAGFBS010000012">
    <property type="protein sequence ID" value="KAG6376081.1"/>
    <property type="molecule type" value="Genomic_DNA"/>
</dbReference>
<dbReference type="CDD" id="cd10910">
    <property type="entry name" value="PIN_limkain_b1_N_like"/>
    <property type="match status" value="1"/>
</dbReference>
<evidence type="ECO:0000259" key="2">
    <source>
        <dbReference type="Pfam" id="PF01936"/>
    </source>
</evidence>
<evidence type="ECO:0000256" key="1">
    <source>
        <dbReference type="SAM" id="MobiDB-lite"/>
    </source>
</evidence>
<name>A0A8I3A8R2_9AGAM</name>
<organism evidence="3 4">
    <name type="scientific">Boletus reticuloceps</name>
    <dbReference type="NCBI Taxonomy" id="495285"/>
    <lineage>
        <taxon>Eukaryota</taxon>
        <taxon>Fungi</taxon>
        <taxon>Dikarya</taxon>
        <taxon>Basidiomycota</taxon>
        <taxon>Agaricomycotina</taxon>
        <taxon>Agaricomycetes</taxon>
        <taxon>Agaricomycetidae</taxon>
        <taxon>Boletales</taxon>
        <taxon>Boletineae</taxon>
        <taxon>Boletaceae</taxon>
        <taxon>Boletoideae</taxon>
        <taxon>Boletus</taxon>
    </lineage>
</organism>
<comment type="caution">
    <text evidence="3">The sequence shown here is derived from an EMBL/GenBank/DDBJ whole genome shotgun (WGS) entry which is preliminary data.</text>
</comment>
<feature type="region of interest" description="Disordered" evidence="1">
    <location>
        <begin position="628"/>
        <end position="655"/>
    </location>
</feature>
<dbReference type="InterPro" id="IPR021139">
    <property type="entry name" value="NYN"/>
</dbReference>
<protein>
    <recommendedName>
        <fullName evidence="2">NYN domain-containing protein</fullName>
    </recommendedName>
</protein>
<feature type="compositionally biased region" description="Basic and acidic residues" evidence="1">
    <location>
        <begin position="418"/>
        <end position="430"/>
    </location>
</feature>
<feature type="region of interest" description="Disordered" evidence="1">
    <location>
        <begin position="229"/>
        <end position="317"/>
    </location>
</feature>
<gene>
    <name evidence="3" type="ORF">JVT61DRAFT_2052</name>
</gene>
<feature type="compositionally biased region" description="Polar residues" evidence="1">
    <location>
        <begin position="264"/>
        <end position="280"/>
    </location>
</feature>
<accession>A0A8I3A8R2</accession>
<feature type="compositionally biased region" description="Polar residues" evidence="1">
    <location>
        <begin position="499"/>
        <end position="513"/>
    </location>
</feature>
<feature type="region of interest" description="Disordered" evidence="1">
    <location>
        <begin position="384"/>
        <end position="446"/>
    </location>
</feature>